<proteinExistence type="predicted"/>
<evidence type="ECO:0000256" key="1">
    <source>
        <dbReference type="SAM" id="MobiDB-lite"/>
    </source>
</evidence>
<evidence type="ECO:0000313" key="2">
    <source>
        <dbReference type="EMBL" id="ERG92813.1"/>
    </source>
</evidence>
<sequence length="41" mass="4397">MQSSDIPPNESVRNTTSLPVPLPVPLTVFVSSYLHSTVKTG</sequence>
<name>U1N8G0_9EURY</name>
<dbReference type="STRING" id="1238424.J07HQW1_02861"/>
<organism evidence="2 3">
    <name type="scientific">Haloquadratum walsbyi J07HQW1</name>
    <dbReference type="NCBI Taxonomy" id="1238424"/>
    <lineage>
        <taxon>Archaea</taxon>
        <taxon>Methanobacteriati</taxon>
        <taxon>Methanobacteriota</taxon>
        <taxon>Stenosarchaea group</taxon>
        <taxon>Halobacteria</taxon>
        <taxon>Halobacteriales</taxon>
        <taxon>Haloferacaceae</taxon>
        <taxon>Haloquadratum</taxon>
    </lineage>
</organism>
<evidence type="ECO:0000313" key="3">
    <source>
        <dbReference type="Proteomes" id="UP000030649"/>
    </source>
</evidence>
<dbReference type="AlphaFoldDB" id="U1N8G0"/>
<feature type="region of interest" description="Disordered" evidence="1">
    <location>
        <begin position="1"/>
        <end position="21"/>
    </location>
</feature>
<protein>
    <submittedName>
        <fullName evidence="2">Uncharacterized protein</fullName>
    </submittedName>
</protein>
<feature type="compositionally biased region" description="Polar residues" evidence="1">
    <location>
        <begin position="1"/>
        <end position="14"/>
    </location>
</feature>
<reference evidence="2 3" key="1">
    <citation type="journal article" date="2013" name="PLoS ONE">
        <title>Assembly-driven community genomics of a hypersaline microbial ecosystem.</title>
        <authorList>
            <person name="Podell S."/>
            <person name="Ugalde J.A."/>
            <person name="Narasingarao P."/>
            <person name="Banfield J.F."/>
            <person name="Heidelberg K.B."/>
            <person name="Allen E.E."/>
        </authorList>
    </citation>
    <scope>NUCLEOTIDE SEQUENCE [LARGE SCALE GENOMIC DNA]</scope>
    <source>
        <strain evidence="3">J07HQW1</strain>
    </source>
</reference>
<dbReference type="HOGENOM" id="CLU_3263732_0_0_2"/>
<gene>
    <name evidence="2" type="ORF">J07HQW1_02861</name>
</gene>
<dbReference type="Proteomes" id="UP000030649">
    <property type="component" value="Unassembled WGS sequence"/>
</dbReference>
<dbReference type="EMBL" id="KE356560">
    <property type="protein sequence ID" value="ERG92813.1"/>
    <property type="molecule type" value="Genomic_DNA"/>
</dbReference>
<accession>U1N8G0</accession>